<dbReference type="PANTHER" id="PTHR47635:SF2">
    <property type="entry name" value="LAMG-LIKE JELLYROLL FOLD DOMAIN-CONTAINING PROTEIN"/>
    <property type="match status" value="1"/>
</dbReference>
<gene>
    <name evidence="5" type="ordered locus">Mboo_0083</name>
</gene>
<proteinExistence type="predicted"/>
<keyword evidence="3" id="KW-0812">Transmembrane</keyword>
<dbReference type="RefSeq" id="WP_011991095.1">
    <property type="nucleotide sequence ID" value="NC_009712.1"/>
</dbReference>
<sequence precursor="true">MPAVTRRTCFWGIFWCGILVLLLCTAGAAAALDTAAGPVVYLTFNEGSGALALDASGHGNTGTIHGNAYRIDNSGCVRALVLSGNGSYVSVPYTPANHPTEAITVSAWFYVNDTSPQTLVSTYADGGGYRLGFDEGNDLWWTLGLDNVRGSASVVIPHEAITPGQWHQVTGSYDGQVARIYLDGILKNQINATGTIRYSDSNDILIGANAGPNDLPDPDAPEYLNGAIDEVRIYNRSLSYGDEMDDRYACSAATGTGILSLPAPLPPVYLTSGSVSLAPGETATRRLTFTNQSEQGTWQVTVSPGSRLSVDASDAYPDVYTDEWYVELKDQDTRLSRIVAFPVTYNAPAAGVIESGNATVLVHYFGGPGRFPASVILTFTSSAAPESPVSTLPKEMLEYPIIVFYSASWVTLIALVVVIVWAHRRHTKKE</sequence>
<dbReference type="Pfam" id="PF13385">
    <property type="entry name" value="Laminin_G_3"/>
    <property type="match status" value="1"/>
</dbReference>
<evidence type="ECO:0000256" key="1">
    <source>
        <dbReference type="ARBA" id="ARBA00022729"/>
    </source>
</evidence>
<dbReference type="InterPro" id="IPR013320">
    <property type="entry name" value="ConA-like_dom_sf"/>
</dbReference>
<keyword evidence="2" id="KW-1015">Disulfide bond</keyword>
<dbReference type="STRING" id="456442.Mboo_0083"/>
<dbReference type="InterPro" id="IPR006558">
    <property type="entry name" value="LamG-like"/>
</dbReference>
<dbReference type="EMBL" id="CP000780">
    <property type="protein sequence ID" value="ABS54607.1"/>
    <property type="molecule type" value="Genomic_DNA"/>
</dbReference>
<evidence type="ECO:0000313" key="6">
    <source>
        <dbReference type="Proteomes" id="UP000002408"/>
    </source>
</evidence>
<keyword evidence="3" id="KW-0472">Membrane</keyword>
<evidence type="ECO:0000313" key="5">
    <source>
        <dbReference type="EMBL" id="ABS54607.1"/>
    </source>
</evidence>
<dbReference type="Gene3D" id="2.60.120.200">
    <property type="match status" value="1"/>
</dbReference>
<dbReference type="SUPFAM" id="SSF49899">
    <property type="entry name" value="Concanavalin A-like lectins/glucanases"/>
    <property type="match status" value="1"/>
</dbReference>
<name>A7I4E6_METB6</name>
<dbReference type="AlphaFoldDB" id="A7I4E6"/>
<dbReference type="HOGENOM" id="CLU_637148_0_0_2"/>
<keyword evidence="1" id="KW-0732">Signal</keyword>
<evidence type="ECO:0000256" key="2">
    <source>
        <dbReference type="ARBA" id="ARBA00023157"/>
    </source>
</evidence>
<dbReference type="SMART" id="SM00560">
    <property type="entry name" value="LamGL"/>
    <property type="match status" value="1"/>
</dbReference>
<accession>A7I4E6</accession>
<evidence type="ECO:0000259" key="4">
    <source>
        <dbReference type="SMART" id="SM00560"/>
    </source>
</evidence>
<dbReference type="eggNOG" id="arCOG07813">
    <property type="taxonomic scope" value="Archaea"/>
</dbReference>
<dbReference type="KEGG" id="mbn:Mboo_0083"/>
<dbReference type="PANTHER" id="PTHR47635">
    <property type="entry name" value="CUB DOMAIN-CONTAINING PROTEIN"/>
    <property type="match status" value="1"/>
</dbReference>
<feature type="domain" description="LamG-like jellyroll fold" evidence="4">
    <location>
        <begin position="101"/>
        <end position="241"/>
    </location>
</feature>
<protein>
    <submittedName>
        <fullName evidence="5">LamG domain protein jellyroll fold domain protein</fullName>
    </submittedName>
</protein>
<dbReference type="Proteomes" id="UP000002408">
    <property type="component" value="Chromosome"/>
</dbReference>
<dbReference type="OrthoDB" id="132101at2157"/>
<organism evidence="5 6">
    <name type="scientific">Methanoregula boonei (strain DSM 21154 / JCM 14090 / 6A8)</name>
    <dbReference type="NCBI Taxonomy" id="456442"/>
    <lineage>
        <taxon>Archaea</taxon>
        <taxon>Methanobacteriati</taxon>
        <taxon>Methanobacteriota</taxon>
        <taxon>Stenosarchaea group</taxon>
        <taxon>Methanomicrobia</taxon>
        <taxon>Methanomicrobiales</taxon>
        <taxon>Methanoregulaceae</taxon>
        <taxon>Methanoregula</taxon>
    </lineage>
</organism>
<keyword evidence="6" id="KW-1185">Reference proteome</keyword>
<keyword evidence="3" id="KW-1133">Transmembrane helix</keyword>
<evidence type="ECO:0000256" key="3">
    <source>
        <dbReference type="SAM" id="Phobius"/>
    </source>
</evidence>
<feature type="transmembrane region" description="Helical" evidence="3">
    <location>
        <begin position="402"/>
        <end position="422"/>
    </location>
</feature>
<dbReference type="GeneID" id="5411055"/>
<reference evidence="6" key="1">
    <citation type="journal article" date="2015" name="Microbiology">
        <title>Genome of Methanoregula boonei 6A8 reveals adaptations to oligotrophic peatland environments.</title>
        <authorList>
            <person name="Braeuer S."/>
            <person name="Cadillo-Quiroz H."/>
            <person name="Kyrpides N."/>
            <person name="Woyke T."/>
            <person name="Goodwin L."/>
            <person name="Detter C."/>
            <person name="Podell S."/>
            <person name="Yavitt J.B."/>
            <person name="Zinder S.H."/>
        </authorList>
    </citation>
    <scope>NUCLEOTIDE SEQUENCE [LARGE SCALE GENOMIC DNA]</scope>
    <source>
        <strain evidence="6">DSM 21154 / JCM 14090 / 6A8</strain>
    </source>
</reference>